<organism evidence="1 2">
    <name type="scientific">Fusarium decemcellulare</name>
    <dbReference type="NCBI Taxonomy" id="57161"/>
    <lineage>
        <taxon>Eukaryota</taxon>
        <taxon>Fungi</taxon>
        <taxon>Dikarya</taxon>
        <taxon>Ascomycota</taxon>
        <taxon>Pezizomycotina</taxon>
        <taxon>Sordariomycetes</taxon>
        <taxon>Hypocreomycetidae</taxon>
        <taxon>Hypocreales</taxon>
        <taxon>Nectriaceae</taxon>
        <taxon>Fusarium</taxon>
        <taxon>Fusarium decemcellulare species complex</taxon>
    </lineage>
</organism>
<sequence>MDTSRNSDAASPTTRRTPEDALWQEGTEPSVAASASNLDIGDPTRYVTGFELGFLVVSATLACFLVLLDVSIIATAIPRITTQFHTIRDIGWYVSAYNLASSSLQPLTGKLYSYFNIKWTFLTLFLVFELGSLICGIATSSTMLVIGRAIAGLGSSGILNGGLTMIGVGVSTDKRQLLLGICMGFTQLGLIGGPLIGGALTEYTTWRWCFYINLPIGGIAALMLFFTNIPDSRTTVEGSLLRTLVPKLDLIGFCLFAPASIMILMALDWGGSRYPWGSAPVIGLLCGGAVGAIIFALWERKVGDDAMIPASVIGKRQIWASCLTSVFLFCTIMTASFYFSIYYQVIRDTTPFMAGVKMLPSIVSQLVFTMIGGFFVQKLGYPISLAVVGGAMLAVSNGLITTWSTDTSTVEWAGHQVLLGAGRGLSTQIPITVVQAKSEPAMMAVATSLLVFAQTFSGAIIIAVANTIFQRVLSNGLHSQVPQHIAEAITKAGASGVRQDTPTEYVPVVIDSYLNAVISVFYMGVVGGCLMTISAFGMHGKDSRKT</sequence>
<evidence type="ECO:0000313" key="1">
    <source>
        <dbReference type="EMBL" id="KAJ3548505.1"/>
    </source>
</evidence>
<comment type="caution">
    <text evidence="1">The sequence shown here is derived from an EMBL/GenBank/DDBJ whole genome shotgun (WGS) entry which is preliminary data.</text>
</comment>
<protein>
    <submittedName>
        <fullName evidence="1">Uncharacterized protein</fullName>
    </submittedName>
</protein>
<gene>
    <name evidence="1" type="ORF">NM208_g968</name>
</gene>
<accession>A0ACC1SXQ3</accession>
<proteinExistence type="predicted"/>
<dbReference type="EMBL" id="JANRMS010000046">
    <property type="protein sequence ID" value="KAJ3548505.1"/>
    <property type="molecule type" value="Genomic_DNA"/>
</dbReference>
<name>A0ACC1SXQ3_9HYPO</name>
<evidence type="ECO:0000313" key="2">
    <source>
        <dbReference type="Proteomes" id="UP001148629"/>
    </source>
</evidence>
<keyword evidence="2" id="KW-1185">Reference proteome</keyword>
<dbReference type="Proteomes" id="UP001148629">
    <property type="component" value="Unassembled WGS sequence"/>
</dbReference>
<reference evidence="1" key="1">
    <citation type="submission" date="2022-08" db="EMBL/GenBank/DDBJ databases">
        <title>Genome Sequence of Fusarium decemcellulare.</title>
        <authorList>
            <person name="Buettner E."/>
        </authorList>
    </citation>
    <scope>NUCLEOTIDE SEQUENCE</scope>
    <source>
        <strain evidence="1">Babe19</strain>
    </source>
</reference>